<dbReference type="SUPFAM" id="SSF75005">
    <property type="entry name" value="Arabinanase/levansucrase/invertase"/>
    <property type="match status" value="1"/>
</dbReference>
<name>A0ABW0ID92_9BACT</name>
<dbReference type="EMBL" id="JBHSMA010000006">
    <property type="protein sequence ID" value="MFC5411479.1"/>
    <property type="molecule type" value="Genomic_DNA"/>
</dbReference>
<dbReference type="Gene3D" id="2.115.10.20">
    <property type="entry name" value="Glycosyl hydrolase domain, family 43"/>
    <property type="match status" value="1"/>
</dbReference>
<protein>
    <recommendedName>
        <fullName evidence="4">Glycosyl hydrolase family 32</fullName>
    </recommendedName>
</protein>
<evidence type="ECO:0000313" key="3">
    <source>
        <dbReference type="Proteomes" id="UP001596106"/>
    </source>
</evidence>
<comment type="caution">
    <text evidence="2">The sequence shown here is derived from an EMBL/GenBank/DDBJ whole genome shotgun (WGS) entry which is preliminary data.</text>
</comment>
<evidence type="ECO:0000256" key="1">
    <source>
        <dbReference type="SAM" id="SignalP"/>
    </source>
</evidence>
<sequence>MKKIPFTTAICCFLFLSAFLPLSAQKVAPKNNVIDVGSRLELFIDDFLIEKLAGQATRKLHQPIPKEIAIVHDELWEGSGSGYHSVFKDGDTYKMYYKAWQHEASSDKSTYHPLYCAYAESKDGIHWTKPNLGLHEFNGSKNNNIVFTSGPLQGFSLDAGHPAVFKDENPNVSPDARYKAVLISGKTKRGLVAFKSPDGINWTLISDQPIITNGAFDSQNLAFWDPVRKEYRAYWRYFSQATGDKDRYKGTREIRTATSSNFIDWKDEHNVVYVDSPQEELYTNQIKAYHRAPHIFIGFPARYVERGWSESMRKLPELEEREKRAAQHIRYGTALTETLIMSSRDGVTFNRWNEAFMRPGMESNGTWTYGDQYMAWHVVETKSDRAGAPNELSLYSTENYWKGQASHLRRYTLRLDGFASVNAPRAGGELITKTLTFKGNELILNFSSAAAGDIKVEILDEKGKPIPGYSLDESSETFGDAVNRAVHWKKNGTDVSALQGKKVKLRFVMKDADLYSFKFQ</sequence>
<evidence type="ECO:0008006" key="4">
    <source>
        <dbReference type="Google" id="ProtNLM"/>
    </source>
</evidence>
<proteinExistence type="predicted"/>
<reference evidence="3" key="1">
    <citation type="journal article" date="2019" name="Int. J. Syst. Evol. Microbiol.">
        <title>The Global Catalogue of Microorganisms (GCM) 10K type strain sequencing project: providing services to taxonomists for standard genome sequencing and annotation.</title>
        <authorList>
            <consortium name="The Broad Institute Genomics Platform"/>
            <consortium name="The Broad Institute Genome Sequencing Center for Infectious Disease"/>
            <person name="Wu L."/>
            <person name="Ma J."/>
        </authorList>
    </citation>
    <scope>NUCLEOTIDE SEQUENCE [LARGE SCALE GENOMIC DNA]</scope>
    <source>
        <strain evidence="3">CCUG 55250</strain>
    </source>
</reference>
<dbReference type="Proteomes" id="UP001596106">
    <property type="component" value="Unassembled WGS sequence"/>
</dbReference>
<feature type="signal peptide" evidence="1">
    <location>
        <begin position="1"/>
        <end position="24"/>
    </location>
</feature>
<keyword evidence="3" id="KW-1185">Reference proteome</keyword>
<feature type="chain" id="PRO_5047461159" description="Glycosyl hydrolase family 32" evidence="1">
    <location>
        <begin position="25"/>
        <end position="520"/>
    </location>
</feature>
<dbReference type="InterPro" id="IPR023296">
    <property type="entry name" value="Glyco_hydro_beta-prop_sf"/>
</dbReference>
<evidence type="ECO:0000313" key="2">
    <source>
        <dbReference type="EMBL" id="MFC5411479.1"/>
    </source>
</evidence>
<dbReference type="RefSeq" id="WP_379848372.1">
    <property type="nucleotide sequence ID" value="NZ_JBHSMA010000006.1"/>
</dbReference>
<organism evidence="2 3">
    <name type="scientific">Larkinella bovis</name>
    <dbReference type="NCBI Taxonomy" id="683041"/>
    <lineage>
        <taxon>Bacteria</taxon>
        <taxon>Pseudomonadati</taxon>
        <taxon>Bacteroidota</taxon>
        <taxon>Cytophagia</taxon>
        <taxon>Cytophagales</taxon>
        <taxon>Spirosomataceae</taxon>
        <taxon>Larkinella</taxon>
    </lineage>
</organism>
<accession>A0ABW0ID92</accession>
<gene>
    <name evidence="2" type="ORF">ACFPMF_19305</name>
</gene>
<keyword evidence="1" id="KW-0732">Signal</keyword>